<feature type="transmembrane region" description="Helical" evidence="1">
    <location>
        <begin position="104"/>
        <end position="124"/>
    </location>
</feature>
<evidence type="ECO:0000313" key="3">
    <source>
        <dbReference type="Proteomes" id="UP000248161"/>
    </source>
</evidence>
<proteinExistence type="predicted"/>
<evidence type="ECO:0000256" key="1">
    <source>
        <dbReference type="SAM" id="Phobius"/>
    </source>
</evidence>
<dbReference type="AlphaFoldDB" id="A0A2V3HWY5"/>
<evidence type="ECO:0000313" key="2">
    <source>
        <dbReference type="EMBL" id="PXF22251.1"/>
    </source>
</evidence>
<sequence>MGEDPGTLSKLTALGLVPMGIVLSAVLFEMPADGQQRFTMAIFSLVVIMPLCAAFSLVLKLRHWGLEHGTRPKWMPRSRVWHLLAMLVLFALLALMITSQGDVLGFHGMLGAWLVIWITAYRLIN</sequence>
<keyword evidence="1" id="KW-0472">Membrane</keyword>
<feature type="transmembrane region" description="Helical" evidence="1">
    <location>
        <begin position="12"/>
        <end position="32"/>
    </location>
</feature>
<feature type="transmembrane region" description="Helical" evidence="1">
    <location>
        <begin position="80"/>
        <end position="98"/>
    </location>
</feature>
<reference evidence="2 3" key="1">
    <citation type="journal article" date="2015" name="Nat. Commun.">
        <title>Genomic and transcriptomic evidence for scavenging of diverse organic compounds by widespread deep-sea archaea.</title>
        <authorList>
            <person name="Li M."/>
            <person name="Baker B.J."/>
            <person name="Anantharaman K."/>
            <person name="Jain S."/>
            <person name="Breier J.A."/>
            <person name="Dick G.J."/>
        </authorList>
    </citation>
    <scope>NUCLEOTIDE SEQUENCE [LARGE SCALE GENOMIC DNA]</scope>
    <source>
        <strain evidence="2">Cayman_51_deep</strain>
    </source>
</reference>
<keyword evidence="1" id="KW-1133">Transmembrane helix</keyword>
<accession>A0A2V3HWY5</accession>
<dbReference type="EMBL" id="PSPG01000002">
    <property type="protein sequence ID" value="PXF22251.1"/>
    <property type="molecule type" value="Genomic_DNA"/>
</dbReference>
<organism evidence="2 3">
    <name type="scientific">Candidatus Thalassarchaeum betae</name>
    <dbReference type="NCBI Taxonomy" id="2599289"/>
    <lineage>
        <taxon>Archaea</taxon>
        <taxon>Methanobacteriati</taxon>
        <taxon>Thermoplasmatota</taxon>
        <taxon>Candidatus Poseidoniia</taxon>
        <taxon>Candidatus Poseidoniales</taxon>
        <taxon>Candidatus Thalassarchaeaceae</taxon>
        <taxon>Candidatus Thalassarchaeum</taxon>
    </lineage>
</organism>
<name>A0A2V3HWY5_9ARCH</name>
<comment type="caution">
    <text evidence="2">The sequence shown here is derived from an EMBL/GenBank/DDBJ whole genome shotgun (WGS) entry which is preliminary data.</text>
</comment>
<feature type="transmembrane region" description="Helical" evidence="1">
    <location>
        <begin position="38"/>
        <end position="59"/>
    </location>
</feature>
<protein>
    <submittedName>
        <fullName evidence="2">Uncharacterized protein</fullName>
    </submittedName>
</protein>
<keyword evidence="1" id="KW-0812">Transmembrane</keyword>
<gene>
    <name evidence="2" type="ORF">CXX69_01340</name>
</gene>
<dbReference type="Proteomes" id="UP000248161">
    <property type="component" value="Unassembled WGS sequence"/>
</dbReference>